<accession>A0A8H3C5S0</accession>
<feature type="compositionally biased region" description="Polar residues" evidence="1">
    <location>
        <begin position="418"/>
        <end position="432"/>
    </location>
</feature>
<dbReference type="AlphaFoldDB" id="A0A8H3C5S0"/>
<evidence type="ECO:0000313" key="2">
    <source>
        <dbReference type="EMBL" id="CAE6473858.1"/>
    </source>
</evidence>
<evidence type="ECO:0000256" key="1">
    <source>
        <dbReference type="SAM" id="MobiDB-lite"/>
    </source>
</evidence>
<protein>
    <submittedName>
        <fullName evidence="2">Uncharacterized protein</fullName>
    </submittedName>
</protein>
<proteinExistence type="predicted"/>
<sequence length="576" mass="63193">MSFSKPTATAKLPVGGSFAHSGSFVLGSLNKLSGSSFKDRSQLPHIISFKDGWRKGPTEAWYQTQREPGKSTTFTYLEYRKERESPFYHEFILVELDNKTVCRFDRRGDINNRANVLVGEPIPSEDSAHVIDTSTTHYSEIGASSDLLLRMHFPQGQDLLILLAICYGIHNNKNTQSYSLTRYNCYFFSWMMVTATARCTVAWAALAQQKPKWGELVAAVMKGLGRNDPGPGLQGAIPAILASKSKGNTRPLFQFVGSAYLISTLQKALNETREQIRKSLAELILQTTVEKAMHEVSETSAQNAASEAARSHAAQAAQDAAMEAVIETMWRDIISSNEGGDLWETKCMLAKECVQKASAAAADAAGQSRRTVITQAEPTAPEVDALPPPPAGDGAEAVPAPPAKWETAWDASWEENWASGNKSGRQRSNTTGSRSDDSSKASISDRAKAAWIKAWEEACKANEEYVPLISSGVAEYVTKNLPDVLPEVTYQTDTNVLKSMVNALIPTDNSSNSKLQEWVKGRIQEHCQRVFRVTAGSQQPNRAEFEETMKAIWGSTLNCLPDLSESKVVSIEDLAQ</sequence>
<feature type="compositionally biased region" description="Basic and acidic residues" evidence="1">
    <location>
        <begin position="434"/>
        <end position="443"/>
    </location>
</feature>
<dbReference type="Proteomes" id="UP000663853">
    <property type="component" value="Unassembled WGS sequence"/>
</dbReference>
<feature type="region of interest" description="Disordered" evidence="1">
    <location>
        <begin position="376"/>
        <end position="400"/>
    </location>
</feature>
<organism evidence="2 3">
    <name type="scientific">Rhizoctonia solani</name>
    <dbReference type="NCBI Taxonomy" id="456999"/>
    <lineage>
        <taxon>Eukaryota</taxon>
        <taxon>Fungi</taxon>
        <taxon>Dikarya</taxon>
        <taxon>Basidiomycota</taxon>
        <taxon>Agaricomycotina</taxon>
        <taxon>Agaricomycetes</taxon>
        <taxon>Cantharellales</taxon>
        <taxon>Ceratobasidiaceae</taxon>
        <taxon>Rhizoctonia</taxon>
    </lineage>
</organism>
<reference evidence="2" key="1">
    <citation type="submission" date="2021-01" db="EMBL/GenBank/DDBJ databases">
        <authorList>
            <person name="Kaushik A."/>
        </authorList>
    </citation>
    <scope>NUCLEOTIDE SEQUENCE</scope>
    <source>
        <strain evidence="2">AG6-10EEA</strain>
    </source>
</reference>
<dbReference type="EMBL" id="CAJMXA010001984">
    <property type="protein sequence ID" value="CAE6473858.1"/>
    <property type="molecule type" value="Genomic_DNA"/>
</dbReference>
<evidence type="ECO:0000313" key="3">
    <source>
        <dbReference type="Proteomes" id="UP000663853"/>
    </source>
</evidence>
<feature type="region of interest" description="Disordered" evidence="1">
    <location>
        <begin position="418"/>
        <end position="443"/>
    </location>
</feature>
<gene>
    <name evidence="2" type="ORF">RDB_LOCUS78442</name>
</gene>
<name>A0A8H3C5S0_9AGAM</name>
<comment type="caution">
    <text evidence="2">The sequence shown here is derived from an EMBL/GenBank/DDBJ whole genome shotgun (WGS) entry which is preliminary data.</text>
</comment>